<feature type="domain" description="EF-hand" evidence="2">
    <location>
        <begin position="125"/>
        <end position="160"/>
    </location>
</feature>
<sequence length="211" mass="21216">MTSISSLTSSSASTYRLSLDKNGDGVVSADELAAANTAASSSASTSSSLLSTSDDTDAGTDPAAKLSSMIMSLLLQMSGGAPSDGSQDAGSDGDRPAPPTISDLDTDGDGVVSASEFAASKPDDVTDDMSANLFSQLDADGNGSIDETEFQAMRNGPPPPPPGGADPAATETASEDLPTSLNDLLEQIQSFAKQYLDAFSDSETSVSVASL</sequence>
<evidence type="ECO:0000313" key="3">
    <source>
        <dbReference type="EMBL" id="TWF50273.1"/>
    </source>
</evidence>
<evidence type="ECO:0000259" key="2">
    <source>
        <dbReference type="PROSITE" id="PS50222"/>
    </source>
</evidence>
<comment type="caution">
    <text evidence="3">The sequence shown here is derived from an EMBL/GenBank/DDBJ whole genome shotgun (WGS) entry which is preliminary data.</text>
</comment>
<organism evidence="3 4">
    <name type="scientific">Neorhizobium alkalisoli</name>
    <dbReference type="NCBI Taxonomy" id="528178"/>
    <lineage>
        <taxon>Bacteria</taxon>
        <taxon>Pseudomonadati</taxon>
        <taxon>Pseudomonadota</taxon>
        <taxon>Alphaproteobacteria</taxon>
        <taxon>Hyphomicrobiales</taxon>
        <taxon>Rhizobiaceae</taxon>
        <taxon>Rhizobium/Agrobacterium group</taxon>
        <taxon>Neorhizobium</taxon>
    </lineage>
</organism>
<dbReference type="Pfam" id="PF13202">
    <property type="entry name" value="EF-hand_5"/>
    <property type="match status" value="3"/>
</dbReference>
<feature type="compositionally biased region" description="Low complexity" evidence="1">
    <location>
        <begin position="34"/>
        <end position="90"/>
    </location>
</feature>
<dbReference type="PROSITE" id="PS00018">
    <property type="entry name" value="EF_HAND_1"/>
    <property type="match status" value="2"/>
</dbReference>
<accession>A0A561QIS6</accession>
<dbReference type="PROSITE" id="PS50222">
    <property type="entry name" value="EF_HAND_2"/>
    <property type="match status" value="2"/>
</dbReference>
<name>A0A561QIS6_9HYPH</name>
<feature type="domain" description="EF-hand" evidence="2">
    <location>
        <begin position="19"/>
        <end position="42"/>
    </location>
</feature>
<dbReference type="InterPro" id="IPR018247">
    <property type="entry name" value="EF_Hand_1_Ca_BS"/>
</dbReference>
<gene>
    <name evidence="3" type="ORF">FHW37_106235</name>
</gene>
<dbReference type="SUPFAM" id="SSF47473">
    <property type="entry name" value="EF-hand"/>
    <property type="match status" value="1"/>
</dbReference>
<feature type="region of interest" description="Disordered" evidence="1">
    <location>
        <begin position="34"/>
        <end position="181"/>
    </location>
</feature>
<dbReference type="GO" id="GO:0005509">
    <property type="term" value="F:calcium ion binding"/>
    <property type="evidence" value="ECO:0007669"/>
    <property type="project" value="InterPro"/>
</dbReference>
<dbReference type="Gene3D" id="1.10.238.10">
    <property type="entry name" value="EF-hand"/>
    <property type="match status" value="2"/>
</dbReference>
<dbReference type="RefSeq" id="WP_186458362.1">
    <property type="nucleotide sequence ID" value="NZ_VIWP01000006.1"/>
</dbReference>
<proteinExistence type="predicted"/>
<evidence type="ECO:0000256" key="1">
    <source>
        <dbReference type="SAM" id="MobiDB-lite"/>
    </source>
</evidence>
<dbReference type="EMBL" id="VIWP01000006">
    <property type="protein sequence ID" value="TWF50273.1"/>
    <property type="molecule type" value="Genomic_DNA"/>
</dbReference>
<protein>
    <submittedName>
        <fullName evidence="3">Ca2+-binding EF-hand superfamily protein</fullName>
    </submittedName>
</protein>
<keyword evidence="4" id="KW-1185">Reference proteome</keyword>
<dbReference type="InterPro" id="IPR002048">
    <property type="entry name" value="EF_hand_dom"/>
</dbReference>
<dbReference type="AlphaFoldDB" id="A0A561QIS6"/>
<dbReference type="InterPro" id="IPR011992">
    <property type="entry name" value="EF-hand-dom_pair"/>
</dbReference>
<dbReference type="Proteomes" id="UP000320653">
    <property type="component" value="Unassembled WGS sequence"/>
</dbReference>
<evidence type="ECO:0000313" key="4">
    <source>
        <dbReference type="Proteomes" id="UP000320653"/>
    </source>
</evidence>
<reference evidence="3 4" key="1">
    <citation type="submission" date="2019-06" db="EMBL/GenBank/DDBJ databases">
        <title>Sorghum-associated microbial communities from plants grown in Nebraska, USA.</title>
        <authorList>
            <person name="Schachtman D."/>
        </authorList>
    </citation>
    <scope>NUCLEOTIDE SEQUENCE [LARGE SCALE GENOMIC DNA]</scope>
    <source>
        <strain evidence="3 4">1225</strain>
    </source>
</reference>